<dbReference type="SUPFAM" id="SSF81585">
    <property type="entry name" value="PsbU/PolX domain-like"/>
    <property type="match status" value="1"/>
</dbReference>
<evidence type="ECO:0000256" key="21">
    <source>
        <dbReference type="ARBA" id="ARBA00049244"/>
    </source>
</evidence>
<keyword evidence="6" id="KW-0237">DNA synthesis</keyword>
<dbReference type="PROSITE" id="PS00522">
    <property type="entry name" value="DNA_POLYMERASE_X"/>
    <property type="match status" value="1"/>
</dbReference>
<reference evidence="26" key="3">
    <citation type="submission" date="2025-09" db="UniProtKB">
        <authorList>
            <consortium name="Ensembl"/>
        </authorList>
    </citation>
    <scope>IDENTIFICATION</scope>
</reference>
<reference evidence="26 27" key="1">
    <citation type="submission" date="2013-03" db="EMBL/GenBank/DDBJ databases">
        <authorList>
            <person name="Warren W."/>
            <person name="Wilson R.K."/>
        </authorList>
    </citation>
    <scope>NUCLEOTIDE SEQUENCE</scope>
</reference>
<dbReference type="InterPro" id="IPR022312">
    <property type="entry name" value="DNA_pol_X"/>
</dbReference>
<evidence type="ECO:0000259" key="24">
    <source>
        <dbReference type="SMART" id="SM00278"/>
    </source>
</evidence>
<evidence type="ECO:0000256" key="23">
    <source>
        <dbReference type="RuleBase" id="RU366014"/>
    </source>
</evidence>
<feature type="domain" description="DNA-directed DNA polymerase X" evidence="25">
    <location>
        <begin position="10"/>
        <end position="369"/>
    </location>
</feature>
<evidence type="ECO:0000256" key="18">
    <source>
        <dbReference type="ARBA" id="ARBA00044632"/>
    </source>
</evidence>
<feature type="domain" description="Helix-hairpin-helix DNA-binding motif class 1" evidence="24">
    <location>
        <begin position="98"/>
        <end position="117"/>
    </location>
</feature>
<evidence type="ECO:0000256" key="4">
    <source>
        <dbReference type="ARBA" id="ARBA00008323"/>
    </source>
</evidence>
<evidence type="ECO:0000256" key="12">
    <source>
        <dbReference type="ARBA" id="ARBA00022842"/>
    </source>
</evidence>
<keyword evidence="12" id="KW-0460">Magnesium</keyword>
<reference evidence="26" key="2">
    <citation type="submission" date="2025-08" db="UniProtKB">
        <authorList>
            <consortium name="Ensembl"/>
        </authorList>
    </citation>
    <scope>IDENTIFICATION</scope>
</reference>
<dbReference type="GO" id="GO:0071707">
    <property type="term" value="P:immunoglobulin heavy chain V-D-J recombination"/>
    <property type="evidence" value="ECO:0007669"/>
    <property type="project" value="Ensembl"/>
</dbReference>
<keyword evidence="13" id="KW-0832">Ubl conjugation</keyword>
<keyword evidence="7 23" id="KW-0808">Transferase</keyword>
<dbReference type="GO" id="GO:0048872">
    <property type="term" value="P:homeostasis of number of cells"/>
    <property type="evidence" value="ECO:0007669"/>
    <property type="project" value="Ensembl"/>
</dbReference>
<keyword evidence="11 23" id="KW-0227">DNA damage</keyword>
<dbReference type="Proteomes" id="UP000233100">
    <property type="component" value="Chromosome 8"/>
</dbReference>
<dbReference type="GO" id="GO:0051402">
    <property type="term" value="P:neuron apoptotic process"/>
    <property type="evidence" value="ECO:0007669"/>
    <property type="project" value="Ensembl"/>
</dbReference>
<keyword evidence="9" id="KW-0235">DNA replication</keyword>
<keyword evidence="16 23" id="KW-0234">DNA repair</keyword>
<evidence type="ECO:0000256" key="3">
    <source>
        <dbReference type="ARBA" id="ARBA00004496"/>
    </source>
</evidence>
<dbReference type="SUPFAM" id="SSF47802">
    <property type="entry name" value="DNA polymerase beta, N-terminal domain-like"/>
    <property type="match status" value="1"/>
</dbReference>
<proteinExistence type="inferred from homology"/>
<dbReference type="InterPro" id="IPR019843">
    <property type="entry name" value="DNA_pol-X_BS"/>
</dbReference>
<dbReference type="PRINTS" id="PR00869">
    <property type="entry name" value="DNAPOLX"/>
</dbReference>
<dbReference type="GO" id="GO:0016446">
    <property type="term" value="P:somatic hypermutation of immunoglobulin genes"/>
    <property type="evidence" value="ECO:0007669"/>
    <property type="project" value="Ensembl"/>
</dbReference>
<evidence type="ECO:0000259" key="25">
    <source>
        <dbReference type="SMART" id="SM00483"/>
    </source>
</evidence>
<keyword evidence="27" id="KW-1185">Reference proteome</keyword>
<evidence type="ECO:0000256" key="16">
    <source>
        <dbReference type="ARBA" id="ARBA00023204"/>
    </source>
</evidence>
<evidence type="ECO:0000256" key="14">
    <source>
        <dbReference type="ARBA" id="ARBA00022932"/>
    </source>
</evidence>
<evidence type="ECO:0000256" key="5">
    <source>
        <dbReference type="ARBA" id="ARBA00022481"/>
    </source>
</evidence>
<dbReference type="SUPFAM" id="SSF81301">
    <property type="entry name" value="Nucleotidyltransferase"/>
    <property type="match status" value="1"/>
</dbReference>
<dbReference type="GO" id="GO:0006303">
    <property type="term" value="P:double-strand break repair via nonhomologous end joining"/>
    <property type="evidence" value="ECO:0007669"/>
    <property type="project" value="TreeGrafter"/>
</dbReference>
<dbReference type="Bgee" id="ENSMFAG00000030793">
    <property type="expression patterns" value="Expressed in skeletal muscle tissue and 13 other cell types or tissues"/>
</dbReference>
<evidence type="ECO:0000256" key="7">
    <source>
        <dbReference type="ARBA" id="ARBA00022679"/>
    </source>
</evidence>
<dbReference type="Gene3D" id="1.10.150.110">
    <property type="entry name" value="DNA polymerase beta, N-terminal domain-like"/>
    <property type="match status" value="1"/>
</dbReference>
<dbReference type="Gene3D" id="3.30.210.10">
    <property type="entry name" value="DNA polymerase, thumb domain"/>
    <property type="match status" value="1"/>
</dbReference>
<comment type="catalytic activity">
    <reaction evidence="21 23">
        <text>DNA(n) + a 2'-deoxyribonucleoside 5'-triphosphate = DNA(n+1) + diphosphate</text>
        <dbReference type="Rhea" id="RHEA:22508"/>
        <dbReference type="Rhea" id="RHEA-COMP:17339"/>
        <dbReference type="Rhea" id="RHEA-COMP:17340"/>
        <dbReference type="ChEBI" id="CHEBI:33019"/>
        <dbReference type="ChEBI" id="CHEBI:61560"/>
        <dbReference type="ChEBI" id="CHEBI:173112"/>
        <dbReference type="EC" id="2.7.7.7"/>
    </reaction>
</comment>
<dbReference type="InterPro" id="IPR002054">
    <property type="entry name" value="DNA-dir_DNA_pol_X"/>
</dbReference>
<keyword evidence="14 23" id="KW-0239">DNA-directed DNA polymerase</keyword>
<gene>
    <name evidence="26" type="primary">POLB</name>
</gene>
<dbReference type="GO" id="GO:0048536">
    <property type="term" value="P:spleen development"/>
    <property type="evidence" value="ECO:0007669"/>
    <property type="project" value="Ensembl"/>
</dbReference>
<keyword evidence="5" id="KW-0488">Methylation</keyword>
<dbReference type="FunFam" id="3.30.210.10:FF:000008">
    <property type="entry name" value="DNA polymerase beta"/>
    <property type="match status" value="1"/>
</dbReference>
<evidence type="ECO:0000256" key="13">
    <source>
        <dbReference type="ARBA" id="ARBA00022843"/>
    </source>
</evidence>
<dbReference type="GO" id="GO:0008017">
    <property type="term" value="F:microtubule binding"/>
    <property type="evidence" value="ECO:0007669"/>
    <property type="project" value="Ensembl"/>
</dbReference>
<dbReference type="InterPro" id="IPR029398">
    <property type="entry name" value="PolB_thumb"/>
</dbReference>
<dbReference type="GO" id="GO:0008630">
    <property type="term" value="P:intrinsic apoptotic signaling pathway in response to DNA damage"/>
    <property type="evidence" value="ECO:0007669"/>
    <property type="project" value="Ensembl"/>
</dbReference>
<feature type="active site" description="Nucleophile; Schiff-base intermediate with DNA; for 5'-dRP lyase activity" evidence="22">
    <location>
        <position position="72"/>
    </location>
</feature>
<dbReference type="GO" id="GO:0006287">
    <property type="term" value="P:base-excision repair, gap-filling"/>
    <property type="evidence" value="ECO:0007669"/>
    <property type="project" value="Ensembl"/>
</dbReference>
<evidence type="ECO:0000256" key="15">
    <source>
        <dbReference type="ARBA" id="ARBA00023053"/>
    </source>
</evidence>
<evidence type="ECO:0000313" key="26">
    <source>
        <dbReference type="Ensembl" id="ENSMFAP00000049572.1"/>
    </source>
</evidence>
<keyword evidence="15" id="KW-0915">Sodium</keyword>
<name>A0A7N9CIF8_MACFA</name>
<keyword evidence="17 23" id="KW-0539">Nucleus</keyword>
<evidence type="ECO:0000256" key="20">
    <source>
        <dbReference type="ARBA" id="ARBA00045548"/>
    </source>
</evidence>
<dbReference type="SMART" id="SM00483">
    <property type="entry name" value="POLXc"/>
    <property type="match status" value="1"/>
</dbReference>
<dbReference type="CDD" id="cd00141">
    <property type="entry name" value="NT_POLXc"/>
    <property type="match status" value="1"/>
</dbReference>
<feature type="domain" description="Helix-hairpin-helix DNA-binding motif class 1" evidence="24">
    <location>
        <begin position="57"/>
        <end position="76"/>
    </location>
</feature>
<dbReference type="GO" id="GO:0007435">
    <property type="term" value="P:salivary gland morphogenesis"/>
    <property type="evidence" value="ECO:0007669"/>
    <property type="project" value="Ensembl"/>
</dbReference>
<accession>A0A7N9CIF8</accession>
<keyword evidence="10" id="KW-0479">Metal-binding</keyword>
<dbReference type="GO" id="GO:0048535">
    <property type="term" value="P:lymph node development"/>
    <property type="evidence" value="ECO:0007669"/>
    <property type="project" value="Ensembl"/>
</dbReference>
<comment type="catalytic activity">
    <reaction evidence="19">
        <text>a 5'-end 2'-deoxyribose-2'-deoxyribonucleotide-DNA = (2E,4S)-4-hydroxypenten-2-al-5-phosphate + a 5'-end 5'-phospho-2'-deoxyribonucleoside-DNA + H(+)</text>
        <dbReference type="Rhea" id="RHEA:76255"/>
        <dbReference type="Rhea" id="RHEA-COMP:13180"/>
        <dbReference type="Rhea" id="RHEA-COMP:18657"/>
        <dbReference type="ChEBI" id="CHEBI:15378"/>
        <dbReference type="ChEBI" id="CHEBI:136412"/>
        <dbReference type="ChEBI" id="CHEBI:195194"/>
        <dbReference type="ChEBI" id="CHEBI:195195"/>
    </reaction>
</comment>
<evidence type="ECO:0000256" key="2">
    <source>
        <dbReference type="ARBA" id="ARBA00004123"/>
    </source>
</evidence>
<dbReference type="GO" id="GO:0003677">
    <property type="term" value="F:DNA binding"/>
    <property type="evidence" value="ECO:0007669"/>
    <property type="project" value="UniProtKB-UniRule"/>
</dbReference>
<dbReference type="PRINTS" id="PR00870">
    <property type="entry name" value="DNAPOLXBETA"/>
</dbReference>
<dbReference type="Pfam" id="PF14792">
    <property type="entry name" value="DNA_pol_B_palm"/>
    <property type="match status" value="1"/>
</dbReference>
<dbReference type="Gene3D" id="3.30.460.10">
    <property type="entry name" value="Beta Polymerase, domain 2"/>
    <property type="match status" value="1"/>
</dbReference>
<keyword evidence="8 23" id="KW-0548">Nucleotidyltransferase</keyword>
<dbReference type="GO" id="GO:0005634">
    <property type="term" value="C:nucleus"/>
    <property type="evidence" value="ECO:0007669"/>
    <property type="project" value="UniProtKB-SubCell"/>
</dbReference>
<dbReference type="GO" id="GO:0001701">
    <property type="term" value="P:in utero embryonic development"/>
    <property type="evidence" value="ECO:0007669"/>
    <property type="project" value="Ensembl"/>
</dbReference>
<dbReference type="GO" id="GO:0006954">
    <property type="term" value="P:inflammatory response"/>
    <property type="evidence" value="ECO:0007669"/>
    <property type="project" value="Ensembl"/>
</dbReference>
<dbReference type="Ensembl" id="ENSMFAT00000076401.1">
    <property type="protein sequence ID" value="ENSMFAP00000049572.1"/>
    <property type="gene ID" value="ENSMFAG00000030793.2"/>
</dbReference>
<organism evidence="26 27">
    <name type="scientific">Macaca fascicularis</name>
    <name type="common">Crab-eating macaque</name>
    <name type="synonym">Cynomolgus monkey</name>
    <dbReference type="NCBI Taxonomy" id="9541"/>
    <lineage>
        <taxon>Eukaryota</taxon>
        <taxon>Metazoa</taxon>
        <taxon>Chordata</taxon>
        <taxon>Craniata</taxon>
        <taxon>Vertebrata</taxon>
        <taxon>Euteleostomi</taxon>
        <taxon>Mammalia</taxon>
        <taxon>Eutheria</taxon>
        <taxon>Euarchontoglires</taxon>
        <taxon>Primates</taxon>
        <taxon>Haplorrhini</taxon>
        <taxon>Catarrhini</taxon>
        <taxon>Cercopithecidae</taxon>
        <taxon>Cercopithecinae</taxon>
        <taxon>Macaca</taxon>
    </lineage>
</organism>
<dbReference type="GO" id="GO:0051575">
    <property type="term" value="F:5'-deoxyribose-5-phosphate lyase activity"/>
    <property type="evidence" value="ECO:0007669"/>
    <property type="project" value="Ensembl"/>
</dbReference>
<evidence type="ECO:0000256" key="19">
    <source>
        <dbReference type="ARBA" id="ARBA00044678"/>
    </source>
</evidence>
<dbReference type="InterPro" id="IPR043519">
    <property type="entry name" value="NT_sf"/>
</dbReference>
<dbReference type="SMART" id="SM00278">
    <property type="entry name" value="HhH1"/>
    <property type="match status" value="2"/>
</dbReference>
<dbReference type="GO" id="GO:0019899">
    <property type="term" value="F:enzyme binding"/>
    <property type="evidence" value="ECO:0007669"/>
    <property type="project" value="Ensembl"/>
</dbReference>
<dbReference type="GO" id="GO:0005876">
    <property type="term" value="C:spindle microtubule"/>
    <property type="evidence" value="ECO:0007669"/>
    <property type="project" value="Ensembl"/>
</dbReference>
<sequence>MSKRKAPQETLNGGITDMLTELANFEKNVSQAIHKYNAYRKAASVIAKYPYKIKSGAEAKKLPGVGTKIAEKIDEFLATGKLRKLEKIRQDDTSSSINFLTRVSGIGPSAARKFVDEGIKTLEGSQLDSCPIKGHLNGTKSLLDLIWDVTTIFKLKNADLRKNEDKLNHHQRIGLKYFGDFEKRIPREEMLQMQDIVLNEVKKVDSEYIATVCGSFRRGAESSGDMDVLLTHPSFTSESTKQPKLLHQVVEQLQKVRFITDTLSKGETKFMGVCQLPSKNDEKEYPHRRIDIRLIPKDQYYCGVLYFTGSDIFNKNMRAHALEKGFTINEYTIRPLGVTGVAGEPLPVDSEKDIFDYIQWKYREPKDRSE</sequence>
<dbReference type="FunFam" id="1.10.150.110:FF:000002">
    <property type="entry name" value="DNA polymerase beta"/>
    <property type="match status" value="1"/>
</dbReference>
<comment type="subcellular location">
    <subcellularLocation>
        <location evidence="3">Cytoplasm</location>
    </subcellularLocation>
    <subcellularLocation>
        <location evidence="2 23">Nucleus</location>
    </subcellularLocation>
</comment>
<dbReference type="GO" id="GO:0005737">
    <property type="term" value="C:cytoplasm"/>
    <property type="evidence" value="ECO:0007669"/>
    <property type="project" value="UniProtKB-SubCell"/>
</dbReference>
<dbReference type="AlphaFoldDB" id="A0A7N9CIF8"/>
<dbReference type="PANTHER" id="PTHR11276:SF42">
    <property type="entry name" value="DNA POLYMERASE BETA"/>
    <property type="match status" value="1"/>
</dbReference>
<dbReference type="GO" id="GO:0140078">
    <property type="term" value="F:class I DNA-(apurinic or apyrimidinic site) endonuclease activity"/>
    <property type="evidence" value="ECO:0007669"/>
    <property type="project" value="UniProtKB-EC"/>
</dbReference>
<comment type="function">
    <text evidence="23">DNA polymerase that functions in several pathways of DNA repair. Involved in base excision repair (BER) responsible for repair of lesions that give rise to abasic (AP) sites in DNA. Also contributes to DNA double-strand break repair by non-homologous end joining and homologous recombination. Has both template-dependent and template-independent (terminal transferase) DNA polymerase activities. Has also a 5'-deoxyribose-5-phosphate lyase (dRP lyase) activity.</text>
</comment>
<evidence type="ECO:0000256" key="6">
    <source>
        <dbReference type="ARBA" id="ARBA00022634"/>
    </source>
</evidence>
<evidence type="ECO:0000313" key="27">
    <source>
        <dbReference type="Proteomes" id="UP000233100"/>
    </source>
</evidence>
<dbReference type="Pfam" id="PF14520">
    <property type="entry name" value="HHH_5"/>
    <property type="match status" value="1"/>
</dbReference>
<dbReference type="PANTHER" id="PTHR11276">
    <property type="entry name" value="DNA POLYMERASE TYPE-X FAMILY MEMBER"/>
    <property type="match status" value="1"/>
</dbReference>
<dbReference type="SMR" id="A0A7N9CIF8"/>
<dbReference type="InterPro" id="IPR037160">
    <property type="entry name" value="DNA_Pol_thumb_sf"/>
</dbReference>
<evidence type="ECO:0000256" key="10">
    <source>
        <dbReference type="ARBA" id="ARBA00022723"/>
    </source>
</evidence>
<comment type="function">
    <text evidence="20">Repair polymerase that plays a key role in base-excision repair. During this process, the damaged base is excised by specific DNA glycosylases, the DNA backbone is nicked at the abasic site by an apurinic/apyrimidic (AP) endonuclease, and POLB removes 5'-deoxyribose-phosphate from the preincised AP site acting as a 5'-deoxyribose-phosphate lyase (5'-dRP lyase); through its DNA polymerase activity, it adds one nucleotide to the 3' end of the arising single-nucleotide gap. Conducts 'gap-filling' DNA synthesis in a stepwise distributive fashion rather than in a processive fashion as for other DNA polymerases. It is also able to cleave sugar-phosphate bonds 3' to an intact AP site, acting as an AP lyase.</text>
</comment>
<dbReference type="EC" id="2.7.7.7" evidence="23"/>
<comment type="similarity">
    <text evidence="4 23">Belongs to the DNA polymerase type-X family.</text>
</comment>
<dbReference type="GO" id="GO:0046872">
    <property type="term" value="F:metal ion binding"/>
    <property type="evidence" value="ECO:0007669"/>
    <property type="project" value="UniProtKB-UniRule"/>
</dbReference>
<dbReference type="Pfam" id="PF14791">
    <property type="entry name" value="DNA_pol_B_thumb"/>
    <property type="match status" value="1"/>
</dbReference>
<dbReference type="GO" id="GO:0032991">
    <property type="term" value="C:protein-containing complex"/>
    <property type="evidence" value="ECO:0007669"/>
    <property type="project" value="Ensembl"/>
</dbReference>
<dbReference type="GO" id="GO:0006260">
    <property type="term" value="P:DNA replication"/>
    <property type="evidence" value="ECO:0007669"/>
    <property type="project" value="UniProtKB-KW"/>
</dbReference>
<evidence type="ECO:0000256" key="1">
    <source>
        <dbReference type="ARBA" id="ARBA00001946"/>
    </source>
</evidence>
<dbReference type="InterPro" id="IPR010996">
    <property type="entry name" value="HHH_MUS81"/>
</dbReference>
<evidence type="ECO:0000256" key="8">
    <source>
        <dbReference type="ARBA" id="ARBA00022695"/>
    </source>
</evidence>
<evidence type="ECO:0000256" key="9">
    <source>
        <dbReference type="ARBA" id="ARBA00022705"/>
    </source>
</evidence>
<comment type="cofactor">
    <cofactor evidence="1">
        <name>Mg(2+)</name>
        <dbReference type="ChEBI" id="CHEBI:18420"/>
    </cofactor>
</comment>
<dbReference type="GeneTree" id="ENSGT00940000156918"/>
<dbReference type="InterPro" id="IPR002008">
    <property type="entry name" value="DNA_pol_X_beta-like"/>
</dbReference>
<dbReference type="InterPro" id="IPR028207">
    <property type="entry name" value="DNA_pol_B_palm_palm"/>
</dbReference>
<dbReference type="FunFam" id="3.30.460.10:FF:000021">
    <property type="entry name" value="DNA polymerase beta"/>
    <property type="match status" value="1"/>
</dbReference>
<evidence type="ECO:0000256" key="17">
    <source>
        <dbReference type="ARBA" id="ARBA00023242"/>
    </source>
</evidence>
<dbReference type="InterPro" id="IPR027421">
    <property type="entry name" value="DNA_pol_lamdba_lyase_dom_sf"/>
</dbReference>
<protein>
    <recommendedName>
        <fullName evidence="23">DNA polymerase</fullName>
        <ecNumber evidence="23">2.7.7.7</ecNumber>
    </recommendedName>
</protein>
<dbReference type="Pfam" id="PF14716">
    <property type="entry name" value="HHH_8"/>
    <property type="match status" value="1"/>
</dbReference>
<dbReference type="GO" id="GO:0003887">
    <property type="term" value="F:DNA-directed DNA polymerase activity"/>
    <property type="evidence" value="ECO:0007669"/>
    <property type="project" value="UniProtKB-UniRule"/>
</dbReference>
<evidence type="ECO:0000256" key="11">
    <source>
        <dbReference type="ARBA" id="ARBA00022763"/>
    </source>
</evidence>
<evidence type="ECO:0000256" key="22">
    <source>
        <dbReference type="PIRSR" id="PIRSR622312-50"/>
    </source>
</evidence>
<dbReference type="Gene3D" id="1.10.150.20">
    <property type="entry name" value="5' to 3' exonuclease, C-terminal subdomain"/>
    <property type="match status" value="2"/>
</dbReference>
<comment type="catalytic activity">
    <reaction evidence="18">
        <text>2'-deoxyribonucleotide-(2'-deoxyribose 5'-phosphate)-2'-deoxyribonucleotide-DNA = a 3'-end 2'-deoxyribonucleotide-(2,3-dehydro-2,3-deoxyribose 5'-phosphate)-DNA + a 5'-end 5'-phospho-2'-deoxyribonucleoside-DNA + H(+)</text>
        <dbReference type="Rhea" id="RHEA:66592"/>
        <dbReference type="Rhea" id="RHEA-COMP:13180"/>
        <dbReference type="Rhea" id="RHEA-COMP:16897"/>
        <dbReference type="Rhea" id="RHEA-COMP:17067"/>
        <dbReference type="ChEBI" id="CHEBI:15378"/>
        <dbReference type="ChEBI" id="CHEBI:136412"/>
        <dbReference type="ChEBI" id="CHEBI:157695"/>
        <dbReference type="ChEBI" id="CHEBI:167181"/>
        <dbReference type="EC" id="4.2.99.18"/>
    </reaction>
</comment>
<dbReference type="InterPro" id="IPR003583">
    <property type="entry name" value="Hlx-hairpin-Hlx_DNA-bd_motif"/>
</dbReference>